<dbReference type="InterPro" id="IPR032687">
    <property type="entry name" value="AraC-type_N"/>
</dbReference>
<dbReference type="EMBL" id="CP046172">
    <property type="protein sequence ID" value="QIS09503.1"/>
    <property type="molecule type" value="Genomic_DNA"/>
</dbReference>
<dbReference type="GO" id="GO:0003700">
    <property type="term" value="F:DNA-binding transcription factor activity"/>
    <property type="evidence" value="ECO:0007669"/>
    <property type="project" value="InterPro"/>
</dbReference>
<evidence type="ECO:0000313" key="5">
    <source>
        <dbReference type="EMBL" id="QIS09503.1"/>
    </source>
</evidence>
<evidence type="ECO:0000256" key="2">
    <source>
        <dbReference type="ARBA" id="ARBA00023125"/>
    </source>
</evidence>
<accession>A0A6G9Y8X9</accession>
<sequence>MFGHGSSVRACQAPFLTLRDNYLILDDMTVIRSAGLRGFRATVAELGGNAEELAAACGLPIAALDTDDLLVPDRAVGAVLELAARRLRCPDLGLRIAERQDLDMLGPLALAIRNSPTLADVLECSARYLYLHARSIKVSVEPDPYGDRGVIAIQYGLTPGLPPEVQGMDLGLAFVHHMIQRLVTENYGLRSVELSYRPLTALARYEDFYGAPVRIERPATALRVPKRLATQQLSGGDEKLHRLAMAFLAQQSGGRDASIVPQVRAAVQQLLGTSPPEIGSVAGLLMIHPRTLQRRLAAEGASFAVILDDTRRDAARRYLTTTDMPMSQVASLIGLAEQATFTRCCRRWWGTTPSAIRRTGIPAAS</sequence>
<dbReference type="KEGG" id="nah:F5544_08005"/>
<reference evidence="5 6" key="1">
    <citation type="journal article" date="2019" name="ACS Chem. Biol.">
        <title>Identification and Mobilization of a Cryptic Antibiotic Biosynthesis Gene Locus from a Human-Pathogenic Nocardia Isolate.</title>
        <authorList>
            <person name="Herisse M."/>
            <person name="Ishida K."/>
            <person name="Porter J.L."/>
            <person name="Howden B."/>
            <person name="Hertweck C."/>
            <person name="Stinear T.P."/>
            <person name="Pidot S.J."/>
        </authorList>
    </citation>
    <scope>NUCLEOTIDE SEQUENCE [LARGE SCALE GENOMIC DNA]</scope>
    <source>
        <strain evidence="5 6">AUSMDU00012717</strain>
    </source>
</reference>
<dbReference type="InterPro" id="IPR018060">
    <property type="entry name" value="HTH_AraC"/>
</dbReference>
<evidence type="ECO:0000259" key="4">
    <source>
        <dbReference type="PROSITE" id="PS01124"/>
    </source>
</evidence>
<dbReference type="Pfam" id="PF12833">
    <property type="entry name" value="HTH_18"/>
    <property type="match status" value="1"/>
</dbReference>
<keyword evidence="3" id="KW-0804">Transcription</keyword>
<dbReference type="PROSITE" id="PS01124">
    <property type="entry name" value="HTH_ARAC_FAMILY_2"/>
    <property type="match status" value="1"/>
</dbReference>
<keyword evidence="2" id="KW-0238">DNA-binding</keyword>
<dbReference type="InterPro" id="IPR009057">
    <property type="entry name" value="Homeodomain-like_sf"/>
</dbReference>
<feature type="domain" description="HTH araC/xylS-type" evidence="4">
    <location>
        <begin position="261"/>
        <end position="359"/>
    </location>
</feature>
<dbReference type="SUPFAM" id="SSF46689">
    <property type="entry name" value="Homeodomain-like"/>
    <property type="match status" value="1"/>
</dbReference>
<gene>
    <name evidence="5" type="ORF">F5544_08005</name>
</gene>
<name>A0A6G9Y8X9_9NOCA</name>
<dbReference type="Gene3D" id="1.10.10.60">
    <property type="entry name" value="Homeodomain-like"/>
    <property type="match status" value="1"/>
</dbReference>
<dbReference type="Pfam" id="PF12625">
    <property type="entry name" value="Arabinose_bd"/>
    <property type="match status" value="1"/>
</dbReference>
<dbReference type="GO" id="GO:0000976">
    <property type="term" value="F:transcription cis-regulatory region binding"/>
    <property type="evidence" value="ECO:0007669"/>
    <property type="project" value="TreeGrafter"/>
</dbReference>
<protein>
    <submittedName>
        <fullName evidence="5">Helix-turn-helix domain-containing protein</fullName>
    </submittedName>
</protein>
<dbReference type="Proteomes" id="UP000503540">
    <property type="component" value="Chromosome"/>
</dbReference>
<dbReference type="SMART" id="SM00342">
    <property type="entry name" value="HTH_ARAC"/>
    <property type="match status" value="1"/>
</dbReference>
<keyword evidence="6" id="KW-1185">Reference proteome</keyword>
<proteinExistence type="predicted"/>
<dbReference type="GO" id="GO:0005829">
    <property type="term" value="C:cytosol"/>
    <property type="evidence" value="ECO:0007669"/>
    <property type="project" value="TreeGrafter"/>
</dbReference>
<evidence type="ECO:0000256" key="1">
    <source>
        <dbReference type="ARBA" id="ARBA00023015"/>
    </source>
</evidence>
<evidence type="ECO:0000313" key="6">
    <source>
        <dbReference type="Proteomes" id="UP000503540"/>
    </source>
</evidence>
<evidence type="ECO:0000256" key="3">
    <source>
        <dbReference type="ARBA" id="ARBA00023163"/>
    </source>
</evidence>
<dbReference type="PANTHER" id="PTHR47894:SF4">
    <property type="entry name" value="HTH-TYPE TRANSCRIPTIONAL REGULATOR GADX"/>
    <property type="match status" value="1"/>
</dbReference>
<dbReference type="AlphaFoldDB" id="A0A6G9Y8X9"/>
<organism evidence="5 6">
    <name type="scientific">Nocardia arthritidis</name>
    <dbReference type="NCBI Taxonomy" id="228602"/>
    <lineage>
        <taxon>Bacteria</taxon>
        <taxon>Bacillati</taxon>
        <taxon>Actinomycetota</taxon>
        <taxon>Actinomycetes</taxon>
        <taxon>Mycobacteriales</taxon>
        <taxon>Nocardiaceae</taxon>
        <taxon>Nocardia</taxon>
    </lineage>
</organism>
<keyword evidence="1" id="KW-0805">Transcription regulation</keyword>
<dbReference type="PANTHER" id="PTHR47894">
    <property type="entry name" value="HTH-TYPE TRANSCRIPTIONAL REGULATOR GADX"/>
    <property type="match status" value="1"/>
</dbReference>